<keyword evidence="3" id="KW-0067">ATP-binding</keyword>
<dbReference type="STRING" id="1126833.VN24_05025"/>
<dbReference type="Pfam" id="PF00005">
    <property type="entry name" value="ABC_tran"/>
    <property type="match status" value="1"/>
</dbReference>
<dbReference type="CDD" id="cd03230">
    <property type="entry name" value="ABC_DR_subfamily_A"/>
    <property type="match status" value="1"/>
</dbReference>
<dbReference type="PATRIC" id="fig|1126833.4.peg.1112"/>
<organism evidence="5 6">
    <name type="scientific">Paenibacillus beijingensis</name>
    <dbReference type="NCBI Taxonomy" id="1126833"/>
    <lineage>
        <taxon>Bacteria</taxon>
        <taxon>Bacillati</taxon>
        <taxon>Bacillota</taxon>
        <taxon>Bacilli</taxon>
        <taxon>Bacillales</taxon>
        <taxon>Paenibacillaceae</taxon>
        <taxon>Paenibacillus</taxon>
    </lineage>
</organism>
<keyword evidence="1" id="KW-0813">Transport</keyword>
<reference evidence="5 6" key="1">
    <citation type="journal article" date="2015" name="J. Biotechnol.">
        <title>Complete genome sequence of Paenibacillus beijingensis 7188(T) (=DSM 24997(T)), a novel rhizobacterium from jujube garden soil.</title>
        <authorList>
            <person name="Kwak Y."/>
            <person name="Shin J.H."/>
        </authorList>
    </citation>
    <scope>NUCLEOTIDE SEQUENCE [LARGE SCALE GENOMIC DNA]</scope>
    <source>
        <strain evidence="5 6">DSM 24997</strain>
    </source>
</reference>
<dbReference type="RefSeq" id="WP_045669517.1">
    <property type="nucleotide sequence ID" value="NZ_CP011058.1"/>
</dbReference>
<keyword evidence="6" id="KW-1185">Reference proteome</keyword>
<sequence length="234" mass="26158">MSGDAFIVKSDHIVKTYRGKRVLSDVTLRIPENSITAVLGPNGAGKSTLLRIIVGMVQPEAGSIEVLGQKPGWALNRHIAYLPDRASWYPHHDVTQAVEWGHMMLPGFNADWAWELLEQMNLEPSMPVAGMSKGQEARLMLALCMARDVPLIVLDEPFSGIDLLSREKIIAVLIDSLAERGQSVIMNTHEIVETESLFDYAVFLDSGQVMLASEVERLRQERGSVENVYRELYR</sequence>
<proteinExistence type="predicted"/>
<evidence type="ECO:0000256" key="1">
    <source>
        <dbReference type="ARBA" id="ARBA00022448"/>
    </source>
</evidence>
<dbReference type="InterPro" id="IPR027417">
    <property type="entry name" value="P-loop_NTPase"/>
</dbReference>
<dbReference type="PANTHER" id="PTHR42939">
    <property type="entry name" value="ABC TRANSPORTER ATP-BINDING PROTEIN ALBC-RELATED"/>
    <property type="match status" value="1"/>
</dbReference>
<name>A0A0D5NFN6_9BACL</name>
<gene>
    <name evidence="5" type="ORF">VN24_05025</name>
</gene>
<dbReference type="InterPro" id="IPR051782">
    <property type="entry name" value="ABC_Transporter_VariousFunc"/>
</dbReference>
<dbReference type="InterPro" id="IPR003439">
    <property type="entry name" value="ABC_transporter-like_ATP-bd"/>
</dbReference>
<dbReference type="Gene3D" id="3.40.50.300">
    <property type="entry name" value="P-loop containing nucleotide triphosphate hydrolases"/>
    <property type="match status" value="1"/>
</dbReference>
<dbReference type="KEGG" id="pbj:VN24_05025"/>
<protein>
    <submittedName>
        <fullName evidence="5">Multidrug ABC transporter ATPase</fullName>
    </submittedName>
</protein>
<evidence type="ECO:0000313" key="5">
    <source>
        <dbReference type="EMBL" id="AJY74081.1"/>
    </source>
</evidence>
<dbReference type="GO" id="GO:0005524">
    <property type="term" value="F:ATP binding"/>
    <property type="evidence" value="ECO:0007669"/>
    <property type="project" value="UniProtKB-KW"/>
</dbReference>
<dbReference type="Proteomes" id="UP000032633">
    <property type="component" value="Chromosome"/>
</dbReference>
<dbReference type="SUPFAM" id="SSF52540">
    <property type="entry name" value="P-loop containing nucleoside triphosphate hydrolases"/>
    <property type="match status" value="1"/>
</dbReference>
<dbReference type="SMART" id="SM00382">
    <property type="entry name" value="AAA"/>
    <property type="match status" value="1"/>
</dbReference>
<accession>A0A0D5NFN6</accession>
<evidence type="ECO:0000256" key="2">
    <source>
        <dbReference type="ARBA" id="ARBA00022741"/>
    </source>
</evidence>
<evidence type="ECO:0000259" key="4">
    <source>
        <dbReference type="PROSITE" id="PS50893"/>
    </source>
</evidence>
<dbReference type="InterPro" id="IPR003593">
    <property type="entry name" value="AAA+_ATPase"/>
</dbReference>
<evidence type="ECO:0000256" key="3">
    <source>
        <dbReference type="ARBA" id="ARBA00022840"/>
    </source>
</evidence>
<keyword evidence="2" id="KW-0547">Nucleotide-binding</keyword>
<evidence type="ECO:0000313" key="6">
    <source>
        <dbReference type="Proteomes" id="UP000032633"/>
    </source>
</evidence>
<reference evidence="6" key="2">
    <citation type="submission" date="2015-03" db="EMBL/GenBank/DDBJ databases">
        <title>Genome sequence of Paenibacillus beijingensis strain DSM 24997T.</title>
        <authorList>
            <person name="Kwak Y."/>
            <person name="Shin J.-H."/>
        </authorList>
    </citation>
    <scope>NUCLEOTIDE SEQUENCE [LARGE SCALE GENOMIC DNA]</scope>
    <source>
        <strain evidence="6">DSM 24997</strain>
    </source>
</reference>
<dbReference type="HOGENOM" id="CLU_000604_1_2_9"/>
<dbReference type="PANTHER" id="PTHR42939:SF1">
    <property type="entry name" value="ABC TRANSPORTER ATP-BINDING PROTEIN ALBC-RELATED"/>
    <property type="match status" value="1"/>
</dbReference>
<dbReference type="PROSITE" id="PS50893">
    <property type="entry name" value="ABC_TRANSPORTER_2"/>
    <property type="match status" value="1"/>
</dbReference>
<dbReference type="AlphaFoldDB" id="A0A0D5NFN6"/>
<feature type="domain" description="ABC transporter" evidence="4">
    <location>
        <begin position="8"/>
        <end position="231"/>
    </location>
</feature>
<dbReference type="EMBL" id="CP011058">
    <property type="protein sequence ID" value="AJY74081.1"/>
    <property type="molecule type" value="Genomic_DNA"/>
</dbReference>
<dbReference type="GO" id="GO:0016887">
    <property type="term" value="F:ATP hydrolysis activity"/>
    <property type="evidence" value="ECO:0007669"/>
    <property type="project" value="InterPro"/>
</dbReference>